<comment type="caution">
    <text evidence="1">The sequence shown here is derived from an EMBL/GenBank/DDBJ whole genome shotgun (WGS) entry which is preliminary data.</text>
</comment>
<proteinExistence type="predicted"/>
<dbReference type="EMBL" id="BSXU01007148">
    <property type="protein sequence ID" value="GMG56267.1"/>
    <property type="molecule type" value="Genomic_DNA"/>
</dbReference>
<accession>A0A9W7DJS7</accession>
<dbReference type="AlphaFoldDB" id="A0A9W7DJS7"/>
<organism evidence="1 2">
    <name type="scientific">Ambrosiozyma monospora</name>
    <name type="common">Yeast</name>
    <name type="synonym">Endomycopsis monosporus</name>
    <dbReference type="NCBI Taxonomy" id="43982"/>
    <lineage>
        <taxon>Eukaryota</taxon>
        <taxon>Fungi</taxon>
        <taxon>Dikarya</taxon>
        <taxon>Ascomycota</taxon>
        <taxon>Saccharomycotina</taxon>
        <taxon>Pichiomycetes</taxon>
        <taxon>Pichiales</taxon>
        <taxon>Pichiaceae</taxon>
        <taxon>Ambrosiozyma</taxon>
    </lineage>
</organism>
<keyword evidence="2" id="KW-1185">Reference proteome</keyword>
<evidence type="ECO:0000313" key="1">
    <source>
        <dbReference type="EMBL" id="GMG56267.1"/>
    </source>
</evidence>
<reference evidence="1" key="1">
    <citation type="submission" date="2023-04" db="EMBL/GenBank/DDBJ databases">
        <title>Ambrosiozyma monospora NBRC 1965.</title>
        <authorList>
            <person name="Ichikawa N."/>
            <person name="Sato H."/>
            <person name="Tonouchi N."/>
        </authorList>
    </citation>
    <scope>NUCLEOTIDE SEQUENCE</scope>
    <source>
        <strain evidence="1">NBRC 1965</strain>
    </source>
</reference>
<sequence length="96" mass="10718">MITPNWNKSKEMLGSDHFEMPGVVYLRESDQNMVVIADDGDRPLEPLDTNASTKIKARPKNEIAKTTTYADACKVKVGCETGEDEYNLEQLPATEI</sequence>
<dbReference type="Proteomes" id="UP001165063">
    <property type="component" value="Unassembled WGS sequence"/>
</dbReference>
<evidence type="ECO:0000313" key="2">
    <source>
        <dbReference type="Proteomes" id="UP001165063"/>
    </source>
</evidence>
<gene>
    <name evidence="1" type="ORF">Amon01_000833400</name>
</gene>
<protein>
    <submittedName>
        <fullName evidence="1">Unnamed protein product</fullName>
    </submittedName>
</protein>
<name>A0A9W7DJS7_AMBMO</name>